<dbReference type="EMBL" id="CAJVPD010000011">
    <property type="protein sequence ID" value="CAG8230549.1"/>
    <property type="molecule type" value="Genomic_DNA"/>
</dbReference>
<dbReference type="InterPro" id="IPR047122">
    <property type="entry name" value="Trans-enoyl_RdTase-like"/>
</dbReference>
<dbReference type="SUPFAM" id="SSF51735">
    <property type="entry name" value="NAD(P)-binding Rossmann-fold domains"/>
    <property type="match status" value="1"/>
</dbReference>
<evidence type="ECO:0000313" key="5">
    <source>
        <dbReference type="EMBL" id="CAG8230549.1"/>
    </source>
</evidence>
<dbReference type="InterPro" id="IPR013154">
    <property type="entry name" value="ADH-like_N"/>
</dbReference>
<dbReference type="Proteomes" id="UP001152592">
    <property type="component" value="Unassembled WGS sequence"/>
</dbReference>
<dbReference type="Gene3D" id="3.40.50.720">
    <property type="entry name" value="NAD(P)-binding Rossmann-like Domain"/>
    <property type="match status" value="1"/>
</dbReference>
<name>A0A9W4I6J9_9EURO</name>
<evidence type="ECO:0000259" key="4">
    <source>
        <dbReference type="SMART" id="SM00829"/>
    </source>
</evidence>
<feature type="compositionally biased region" description="Polar residues" evidence="3">
    <location>
        <begin position="1"/>
        <end position="17"/>
    </location>
</feature>
<evidence type="ECO:0000256" key="3">
    <source>
        <dbReference type="SAM" id="MobiDB-lite"/>
    </source>
</evidence>
<dbReference type="SMART" id="SM00829">
    <property type="entry name" value="PKS_ER"/>
    <property type="match status" value="1"/>
</dbReference>
<dbReference type="SUPFAM" id="SSF50129">
    <property type="entry name" value="GroES-like"/>
    <property type="match status" value="1"/>
</dbReference>
<dbReference type="InterPro" id="IPR011032">
    <property type="entry name" value="GroES-like_sf"/>
</dbReference>
<dbReference type="InterPro" id="IPR036291">
    <property type="entry name" value="NAD(P)-bd_dom_sf"/>
</dbReference>
<dbReference type="PANTHER" id="PTHR45348">
    <property type="entry name" value="HYPOTHETICAL OXIDOREDUCTASE (EUROFUNG)"/>
    <property type="match status" value="1"/>
</dbReference>
<evidence type="ECO:0000256" key="1">
    <source>
        <dbReference type="ARBA" id="ARBA00008072"/>
    </source>
</evidence>
<comment type="similarity">
    <text evidence="1">Belongs to the zinc-containing alcohol dehydrogenase family.</text>
</comment>
<evidence type="ECO:0000256" key="2">
    <source>
        <dbReference type="ARBA" id="ARBA00023002"/>
    </source>
</evidence>
<feature type="domain" description="Enoyl reductase (ER)" evidence="4">
    <location>
        <begin position="13"/>
        <end position="331"/>
    </location>
</feature>
<reference evidence="5" key="1">
    <citation type="submission" date="2021-07" db="EMBL/GenBank/DDBJ databases">
        <authorList>
            <person name="Branca A.L. A."/>
        </authorList>
    </citation>
    <scope>NUCLEOTIDE SEQUENCE</scope>
</reference>
<dbReference type="PANTHER" id="PTHR45348:SF2">
    <property type="entry name" value="ZINC-TYPE ALCOHOL DEHYDROGENASE-LIKE PROTEIN C2E1P3.01"/>
    <property type="match status" value="1"/>
</dbReference>
<feature type="region of interest" description="Disordered" evidence="3">
    <location>
        <begin position="1"/>
        <end position="25"/>
    </location>
</feature>
<gene>
    <name evidence="5" type="ORF">PSALAMII_LOCUS270</name>
</gene>
<keyword evidence="2" id="KW-0560">Oxidoreductase</keyword>
<dbReference type="AlphaFoldDB" id="A0A9W4I6J9"/>
<organism evidence="5 6">
    <name type="scientific">Penicillium salamii</name>
    <dbReference type="NCBI Taxonomy" id="1612424"/>
    <lineage>
        <taxon>Eukaryota</taxon>
        <taxon>Fungi</taxon>
        <taxon>Dikarya</taxon>
        <taxon>Ascomycota</taxon>
        <taxon>Pezizomycotina</taxon>
        <taxon>Eurotiomycetes</taxon>
        <taxon>Eurotiomycetidae</taxon>
        <taxon>Eurotiales</taxon>
        <taxon>Aspergillaceae</taxon>
        <taxon>Penicillium</taxon>
    </lineage>
</organism>
<proteinExistence type="inferred from homology"/>
<accession>A0A9W4I6J9</accession>
<protein>
    <recommendedName>
        <fullName evidence="4">Enoyl reductase (ER) domain-containing protein</fullName>
    </recommendedName>
</protein>
<dbReference type="Gene3D" id="3.90.180.10">
    <property type="entry name" value="Medium-chain alcohol dehydrogenases, catalytic domain"/>
    <property type="match status" value="1"/>
</dbReference>
<dbReference type="OrthoDB" id="2093493at2759"/>
<dbReference type="GO" id="GO:0016651">
    <property type="term" value="F:oxidoreductase activity, acting on NAD(P)H"/>
    <property type="evidence" value="ECO:0007669"/>
    <property type="project" value="InterPro"/>
</dbReference>
<dbReference type="Pfam" id="PF08240">
    <property type="entry name" value="ADH_N"/>
    <property type="match status" value="1"/>
</dbReference>
<evidence type="ECO:0000313" key="6">
    <source>
        <dbReference type="Proteomes" id="UP001152592"/>
    </source>
</evidence>
<comment type="caution">
    <text evidence="5">The sequence shown here is derived from an EMBL/GenBank/DDBJ whole genome shotgun (WGS) entry which is preliminary data.</text>
</comment>
<dbReference type="CDD" id="cd08249">
    <property type="entry name" value="enoyl_reductase_like"/>
    <property type="match status" value="1"/>
</dbReference>
<dbReference type="InterPro" id="IPR020843">
    <property type="entry name" value="ER"/>
</dbReference>
<sequence length="336" mass="35439">MTSNKAAWQTAPDSKSFSIAPGPTPNPSENEVVIKVAYAAVNPVDWKLQETPFDLPYPYIFGTDVAGTIVQLGNNVTRFHLGQRVLAHCDGLLTQKKTNNAFQEYATTREILVSPVPDNIPLSNAAVLPLAYSTASAALFHYLGLPYPAIQPISLGKRILIWGGSSAVGSSAIQLARAAGLEVLVTAGLRNFEYVESIGGRAFDYADSGVVGRLLGVLEEGDLVFDAISTPETQSACGEIVGRIGGVLLTTSPVPSVGLPDGVKGVFVNGLAPGLINLDVGDAVWRKYLPEALATGLFVAKPDPFVLKGLESVQEGVDLLKKGVSARKIVIEVDGE</sequence>